<keyword evidence="2" id="KW-0413">Isomerase</keyword>
<protein>
    <submittedName>
        <fullName evidence="2">Putative DsbA family dithiol-disulfide isomerase</fullName>
    </submittedName>
</protein>
<dbReference type="GO" id="GO:0016491">
    <property type="term" value="F:oxidoreductase activity"/>
    <property type="evidence" value="ECO:0007669"/>
    <property type="project" value="InterPro"/>
</dbReference>
<gene>
    <name evidence="2" type="ORF">HDA36_003893</name>
</gene>
<evidence type="ECO:0000259" key="1">
    <source>
        <dbReference type="Pfam" id="PF01323"/>
    </source>
</evidence>
<dbReference type="SUPFAM" id="SSF52833">
    <property type="entry name" value="Thioredoxin-like"/>
    <property type="match status" value="1"/>
</dbReference>
<dbReference type="EMBL" id="JACHDB010000001">
    <property type="protein sequence ID" value="MBB5433809.1"/>
    <property type="molecule type" value="Genomic_DNA"/>
</dbReference>
<dbReference type="PANTHER" id="PTHR13887:SF41">
    <property type="entry name" value="THIOREDOXIN SUPERFAMILY PROTEIN"/>
    <property type="match status" value="1"/>
</dbReference>
<reference evidence="2 3" key="1">
    <citation type="submission" date="2020-08" db="EMBL/GenBank/DDBJ databases">
        <title>Sequencing the genomes of 1000 actinobacteria strains.</title>
        <authorList>
            <person name="Klenk H.-P."/>
        </authorList>
    </citation>
    <scope>NUCLEOTIDE SEQUENCE [LARGE SCALE GENOMIC DNA]</scope>
    <source>
        <strain evidence="2 3">DSM 44551</strain>
    </source>
</reference>
<dbReference type="PANTHER" id="PTHR13887">
    <property type="entry name" value="GLUTATHIONE S-TRANSFERASE KAPPA"/>
    <property type="match status" value="1"/>
</dbReference>
<keyword evidence="3" id="KW-1185">Reference proteome</keyword>
<dbReference type="RefSeq" id="WP_184393893.1">
    <property type="nucleotide sequence ID" value="NZ_BAAAJD010000065.1"/>
</dbReference>
<proteinExistence type="predicted"/>
<organism evidence="2 3">
    <name type="scientific">Nocardiopsis composta</name>
    <dbReference type="NCBI Taxonomy" id="157465"/>
    <lineage>
        <taxon>Bacteria</taxon>
        <taxon>Bacillati</taxon>
        <taxon>Actinomycetota</taxon>
        <taxon>Actinomycetes</taxon>
        <taxon>Streptosporangiales</taxon>
        <taxon>Nocardiopsidaceae</taxon>
        <taxon>Nocardiopsis</taxon>
    </lineage>
</organism>
<name>A0A7W8VFC1_9ACTN</name>
<sequence>MASTSTVTTVDVWLDIVCPWCWIGTRNLAAALDRLPRADRVEVHWRAFELGPGGPERPGRRLAEVMRTEWGFDEEQAAALVARVKAGGRAAGLDLDPENVRPFGTFDAHRVVRLASGHGVAGPVLERLFHAYNIEHADLGGRDVLTSLAAEAGLDPAATEEMWRTGAHADDVRRDRELAAEAGVTGVPSYRVNGGKAVSGALGPDELLSLLREADHG</sequence>
<accession>A0A7W8VFC1</accession>
<dbReference type="InterPro" id="IPR001853">
    <property type="entry name" value="DSBA-like_thioredoxin_dom"/>
</dbReference>
<dbReference type="Gene3D" id="3.40.30.10">
    <property type="entry name" value="Glutaredoxin"/>
    <property type="match status" value="1"/>
</dbReference>
<dbReference type="Pfam" id="PF01323">
    <property type="entry name" value="DSBA"/>
    <property type="match status" value="1"/>
</dbReference>
<dbReference type="InterPro" id="IPR036249">
    <property type="entry name" value="Thioredoxin-like_sf"/>
</dbReference>
<evidence type="ECO:0000313" key="3">
    <source>
        <dbReference type="Proteomes" id="UP000572635"/>
    </source>
</evidence>
<comment type="caution">
    <text evidence="2">The sequence shown here is derived from an EMBL/GenBank/DDBJ whole genome shotgun (WGS) entry which is preliminary data.</text>
</comment>
<dbReference type="CDD" id="cd03024">
    <property type="entry name" value="DsbA_FrnE"/>
    <property type="match status" value="1"/>
</dbReference>
<dbReference type="AlphaFoldDB" id="A0A7W8VFC1"/>
<feature type="domain" description="DSBA-like thioredoxin" evidence="1">
    <location>
        <begin position="9"/>
        <end position="211"/>
    </location>
</feature>
<dbReference type="GO" id="GO:0016853">
    <property type="term" value="F:isomerase activity"/>
    <property type="evidence" value="ECO:0007669"/>
    <property type="project" value="UniProtKB-KW"/>
</dbReference>
<dbReference type="Proteomes" id="UP000572635">
    <property type="component" value="Unassembled WGS sequence"/>
</dbReference>
<evidence type="ECO:0000313" key="2">
    <source>
        <dbReference type="EMBL" id="MBB5433809.1"/>
    </source>
</evidence>